<dbReference type="OrthoDB" id="9807052at2"/>
<dbReference type="InterPro" id="IPR036388">
    <property type="entry name" value="WH-like_DNA-bd_sf"/>
</dbReference>
<evidence type="ECO:0000256" key="3">
    <source>
        <dbReference type="ARBA" id="ARBA00023163"/>
    </source>
</evidence>
<dbReference type="PROSITE" id="PS50043">
    <property type="entry name" value="HTH_LUXR_2"/>
    <property type="match status" value="1"/>
</dbReference>
<keyword evidence="2" id="KW-0238">DNA-binding</keyword>
<dbReference type="Pfam" id="PF00196">
    <property type="entry name" value="GerE"/>
    <property type="match status" value="1"/>
</dbReference>
<dbReference type="AlphaFoldDB" id="A0A501PKF3"/>
<evidence type="ECO:0000313" key="5">
    <source>
        <dbReference type="EMBL" id="TPD60196.1"/>
    </source>
</evidence>
<evidence type="ECO:0000256" key="1">
    <source>
        <dbReference type="ARBA" id="ARBA00023015"/>
    </source>
</evidence>
<dbReference type="InterPro" id="IPR011990">
    <property type="entry name" value="TPR-like_helical_dom_sf"/>
</dbReference>
<keyword evidence="3" id="KW-0804">Transcription</keyword>
<evidence type="ECO:0000256" key="2">
    <source>
        <dbReference type="ARBA" id="ARBA00023125"/>
    </source>
</evidence>
<dbReference type="InterPro" id="IPR041617">
    <property type="entry name" value="TPR_MalT"/>
</dbReference>
<sequence>MKEVDQVIIRTKLTPPVSQKRKLVRRHRLSPLLSTSDIPRLIIVTAPAGYGKTSLMYQWFSACRERDTRVGWLSADSQDNNAPRFLRHLIACLKNNEEKFGDGAMRYLDAARHPDIKHPAGQLINELAEDDRDAFLFIDDYHLIENREVDGFLDYLLKLAPPNLHLIISSRLVPDLSLPELRLSGELLELDARNLQFDKSETFSFLDLINSRKLSSSEVELLHERSEGWVAGLQLAAAALANNDGKEELGVAFNGTLRDIADYLAKAVLQNQNDDVRDFLLRTSLLERFNADLCTFVTGNADSQNIIEWLEQSHLFVVPLDENRTWYRYHHLFQDFLQATLKRGLPSEIVALYRRAASWFMEHGLGAEAVDYALLTGDIQQAAAMAERHAASQILAGYLPETARWLLQLPDVLKQKNPMLLSQVTLCLWHIFQQEEASQLLSHFEHHLDSFGGALEDHRLKELRNEVRLHRGGIAVCASHAPENVLDFLDQVDFSLLSGFMKAVYYNIRGIALGENNRFSEALECFRKAARIHRTTGSPLGVACSYYLEALMHLECGNLNNIQDMLHQIKKETVFNSQAANYINPSMLESIEGILHYERGDSGKARELLEANLELTKEVGHLKMVSLARTTYARILNRQGDLPGAHKELEQLAEILRRNEPGSYRAIILADYERIKLALLNNNPAQAQYIADKYDLALDGPPPELANHWDRLSCLKALAWCRAQLVRNAPEKAHDLLRRISLFAREVGRTWRYLEARLLEAVALDMLGRDFEAADILKPILQIASTDKMVNVIRDEGSRVADLIRKLQEQNELIGIDPAFLARILADTSPGPQAVPDGEDSLEAALRPSDFSEKERIILEQVALGKSNAMIAKRLDLTAHAIKWHLGNIFNKLQVRNRAAAVSAAKAIRLI</sequence>
<organism evidence="5 6">
    <name type="scientific">Emcibacter nanhaiensis</name>
    <dbReference type="NCBI Taxonomy" id="1505037"/>
    <lineage>
        <taxon>Bacteria</taxon>
        <taxon>Pseudomonadati</taxon>
        <taxon>Pseudomonadota</taxon>
        <taxon>Alphaproteobacteria</taxon>
        <taxon>Emcibacterales</taxon>
        <taxon>Emcibacteraceae</taxon>
        <taxon>Emcibacter</taxon>
    </lineage>
</organism>
<accession>A0A501PKF3</accession>
<dbReference type="InterPro" id="IPR000792">
    <property type="entry name" value="Tscrpt_reg_LuxR_C"/>
</dbReference>
<protein>
    <recommendedName>
        <fullName evidence="4">HTH luxR-type domain-containing protein</fullName>
    </recommendedName>
</protein>
<dbReference type="Pfam" id="PF25873">
    <property type="entry name" value="WHD_MalT"/>
    <property type="match status" value="1"/>
</dbReference>
<dbReference type="GO" id="GO:0006355">
    <property type="term" value="P:regulation of DNA-templated transcription"/>
    <property type="evidence" value="ECO:0007669"/>
    <property type="project" value="InterPro"/>
</dbReference>
<reference evidence="6" key="1">
    <citation type="submission" date="2019-06" db="EMBL/GenBank/DDBJ databases">
        <title>The complete genome of Emcibacter congregatus ZYLT.</title>
        <authorList>
            <person name="Zhao Z."/>
        </authorList>
    </citation>
    <scope>NUCLEOTIDE SEQUENCE [LARGE SCALE GENOMIC DNA]</scope>
    <source>
        <strain evidence="6">MCCC 1A06723</strain>
    </source>
</reference>
<name>A0A501PKF3_9PROT</name>
<dbReference type="SUPFAM" id="SSF52540">
    <property type="entry name" value="P-loop containing nucleoside triphosphate hydrolases"/>
    <property type="match status" value="1"/>
</dbReference>
<dbReference type="SUPFAM" id="SSF46894">
    <property type="entry name" value="C-terminal effector domain of the bipartite response regulators"/>
    <property type="match status" value="1"/>
</dbReference>
<dbReference type="InterPro" id="IPR027417">
    <property type="entry name" value="P-loop_NTPase"/>
</dbReference>
<gene>
    <name evidence="5" type="ORF">FIV46_09065</name>
</gene>
<dbReference type="PANTHER" id="PTHR44688">
    <property type="entry name" value="DNA-BINDING TRANSCRIPTIONAL ACTIVATOR DEVR_DOSR"/>
    <property type="match status" value="1"/>
</dbReference>
<evidence type="ECO:0000313" key="6">
    <source>
        <dbReference type="Proteomes" id="UP000319148"/>
    </source>
</evidence>
<dbReference type="SMART" id="SM00421">
    <property type="entry name" value="HTH_LUXR"/>
    <property type="match status" value="1"/>
</dbReference>
<dbReference type="InterPro" id="IPR059106">
    <property type="entry name" value="WHD_MalT"/>
</dbReference>
<evidence type="ECO:0000259" key="4">
    <source>
        <dbReference type="PROSITE" id="PS50043"/>
    </source>
</evidence>
<dbReference type="InterPro" id="IPR019734">
    <property type="entry name" value="TPR_rpt"/>
</dbReference>
<comment type="caution">
    <text evidence="5">The sequence shown here is derived from an EMBL/GenBank/DDBJ whole genome shotgun (WGS) entry which is preliminary data.</text>
</comment>
<dbReference type="EMBL" id="VFIY01000008">
    <property type="protein sequence ID" value="TPD60196.1"/>
    <property type="molecule type" value="Genomic_DNA"/>
</dbReference>
<dbReference type="RefSeq" id="WP_139940606.1">
    <property type="nucleotide sequence ID" value="NZ_JBHSYP010000027.1"/>
</dbReference>
<keyword evidence="6" id="KW-1185">Reference proteome</keyword>
<proteinExistence type="predicted"/>
<dbReference type="Pfam" id="PF17874">
    <property type="entry name" value="TPR_MalT"/>
    <property type="match status" value="1"/>
</dbReference>
<dbReference type="SUPFAM" id="SSF48452">
    <property type="entry name" value="TPR-like"/>
    <property type="match status" value="2"/>
</dbReference>
<dbReference type="Proteomes" id="UP000319148">
    <property type="component" value="Unassembled WGS sequence"/>
</dbReference>
<dbReference type="CDD" id="cd06170">
    <property type="entry name" value="LuxR_C_like"/>
    <property type="match status" value="1"/>
</dbReference>
<dbReference type="Gene3D" id="3.40.50.300">
    <property type="entry name" value="P-loop containing nucleotide triphosphate hydrolases"/>
    <property type="match status" value="1"/>
</dbReference>
<dbReference type="SMART" id="SM00028">
    <property type="entry name" value="TPR"/>
    <property type="match status" value="1"/>
</dbReference>
<dbReference type="GO" id="GO:0003677">
    <property type="term" value="F:DNA binding"/>
    <property type="evidence" value="ECO:0007669"/>
    <property type="project" value="UniProtKB-KW"/>
</dbReference>
<keyword evidence="1" id="KW-0805">Transcription regulation</keyword>
<dbReference type="Gene3D" id="1.10.10.10">
    <property type="entry name" value="Winged helix-like DNA-binding domain superfamily/Winged helix DNA-binding domain"/>
    <property type="match status" value="1"/>
</dbReference>
<dbReference type="Gene3D" id="1.25.40.10">
    <property type="entry name" value="Tetratricopeptide repeat domain"/>
    <property type="match status" value="1"/>
</dbReference>
<dbReference type="InterPro" id="IPR016032">
    <property type="entry name" value="Sig_transdc_resp-reg_C-effctor"/>
</dbReference>
<feature type="domain" description="HTH luxR-type" evidence="4">
    <location>
        <begin position="844"/>
        <end position="909"/>
    </location>
</feature>
<dbReference type="PANTHER" id="PTHR44688:SF25">
    <property type="entry name" value="HTH LUXR-TYPE DOMAIN-CONTAINING PROTEIN"/>
    <property type="match status" value="1"/>
</dbReference>